<organism evidence="2 3">
    <name type="scientific">Sulfitobacter undariae</name>
    <dbReference type="NCBI Taxonomy" id="1563671"/>
    <lineage>
        <taxon>Bacteria</taxon>
        <taxon>Pseudomonadati</taxon>
        <taxon>Pseudomonadota</taxon>
        <taxon>Alphaproteobacteria</taxon>
        <taxon>Rhodobacterales</taxon>
        <taxon>Roseobacteraceae</taxon>
        <taxon>Sulfitobacter</taxon>
    </lineage>
</organism>
<evidence type="ECO:0000313" key="2">
    <source>
        <dbReference type="EMBL" id="MBB3993847.1"/>
    </source>
</evidence>
<dbReference type="EMBL" id="JACIEI010000003">
    <property type="protein sequence ID" value="MBB3993847.1"/>
    <property type="molecule type" value="Genomic_DNA"/>
</dbReference>
<evidence type="ECO:0000256" key="1">
    <source>
        <dbReference type="SAM" id="SignalP"/>
    </source>
</evidence>
<sequence length="227" mass="25445">MKHTYFQFFCILALTLNISTQAQAQAQAEVESEISDHFIDRAITACIDWINGGTLDYFESDWILSDETRDMRTAAEKFPELNRGESFFESQQHTFNAMIKKQAGTESCKIVENFLAVLLGPEEFDFARGKSILTSWGEVRAAEEGFSDWPDGATLGFKNRENTVFFKKKCSPSGLVIIDGMAAASPISYDGLRLPSWSVSIEYFDRQLAEGNQGLIDYIDLACPQVS</sequence>
<reference evidence="2 3" key="1">
    <citation type="submission" date="2020-08" db="EMBL/GenBank/DDBJ databases">
        <title>Genomic Encyclopedia of Type Strains, Phase IV (KMG-IV): sequencing the most valuable type-strain genomes for metagenomic binning, comparative biology and taxonomic classification.</title>
        <authorList>
            <person name="Goeker M."/>
        </authorList>
    </citation>
    <scope>NUCLEOTIDE SEQUENCE [LARGE SCALE GENOMIC DNA]</scope>
    <source>
        <strain evidence="2 3">DSM 102234</strain>
    </source>
</reference>
<proteinExistence type="predicted"/>
<keyword evidence="1" id="KW-0732">Signal</keyword>
<gene>
    <name evidence="2" type="ORF">GGR95_001478</name>
</gene>
<feature type="signal peptide" evidence="1">
    <location>
        <begin position="1"/>
        <end position="24"/>
    </location>
</feature>
<protein>
    <submittedName>
        <fullName evidence="2">Uncharacterized protein</fullName>
    </submittedName>
</protein>
<dbReference type="RefSeq" id="WP_184564301.1">
    <property type="nucleotide sequence ID" value="NZ_JACIEI010000003.1"/>
</dbReference>
<dbReference type="Proteomes" id="UP000530268">
    <property type="component" value="Unassembled WGS sequence"/>
</dbReference>
<feature type="chain" id="PRO_5031130688" evidence="1">
    <location>
        <begin position="25"/>
        <end position="227"/>
    </location>
</feature>
<evidence type="ECO:0000313" key="3">
    <source>
        <dbReference type="Proteomes" id="UP000530268"/>
    </source>
</evidence>
<name>A0A7W6E312_9RHOB</name>
<comment type="caution">
    <text evidence="2">The sequence shown here is derived from an EMBL/GenBank/DDBJ whole genome shotgun (WGS) entry which is preliminary data.</text>
</comment>
<keyword evidence="3" id="KW-1185">Reference proteome</keyword>
<dbReference type="AlphaFoldDB" id="A0A7W6E312"/>
<accession>A0A7W6E312</accession>